<dbReference type="AlphaFoldDB" id="A0A1G6LUG7"/>
<dbReference type="EMBL" id="FMYQ01000007">
    <property type="protein sequence ID" value="SDC46860.1"/>
    <property type="molecule type" value="Genomic_DNA"/>
</dbReference>
<dbReference type="STRING" id="416944.SAMN05421548_10744"/>
<name>A0A1G6LUG7_9BURK</name>
<evidence type="ECO:0000313" key="2">
    <source>
        <dbReference type="Proteomes" id="UP000198908"/>
    </source>
</evidence>
<accession>A0A1G6LUG7</accession>
<dbReference type="Proteomes" id="UP000198908">
    <property type="component" value="Unassembled WGS sequence"/>
</dbReference>
<dbReference type="OrthoDB" id="8773450at2"/>
<dbReference type="Pfam" id="PF18143">
    <property type="entry name" value="HAD_SAK_2"/>
    <property type="match status" value="1"/>
</dbReference>
<keyword evidence="2" id="KW-1185">Reference proteome</keyword>
<proteinExistence type="predicted"/>
<dbReference type="RefSeq" id="WP_091996566.1">
    <property type="nucleotide sequence ID" value="NZ_FMYQ01000007.1"/>
</dbReference>
<sequence>MRRVLFLDIDGVLHRGIARRSGNRVMSSAPNITLFEYAAVLDNLLSPYPDVEIVLSSDWSVVFGTELTRNAIPSPSLRDRIVGATFDGCTINPLVWPVLTRGAQVLDYVGRNKPLRWLAVDDRADGFEAHRQRLVQCQTDVGLGDSAVVEQFRERLQQCFTDAPNYGSED</sequence>
<evidence type="ECO:0000313" key="1">
    <source>
        <dbReference type="EMBL" id="SDC46860.1"/>
    </source>
</evidence>
<organism evidence="1 2">
    <name type="scientific">Paraburkholderia lycopersici</name>
    <dbReference type="NCBI Taxonomy" id="416944"/>
    <lineage>
        <taxon>Bacteria</taxon>
        <taxon>Pseudomonadati</taxon>
        <taxon>Pseudomonadota</taxon>
        <taxon>Betaproteobacteria</taxon>
        <taxon>Burkholderiales</taxon>
        <taxon>Burkholderiaceae</taxon>
        <taxon>Paraburkholderia</taxon>
    </lineage>
</organism>
<protein>
    <submittedName>
        <fullName evidence="1">Uncharacterized protein</fullName>
    </submittedName>
</protein>
<gene>
    <name evidence="1" type="ORF">SAMN05421548_10744</name>
</gene>
<reference evidence="2" key="1">
    <citation type="submission" date="2016-09" db="EMBL/GenBank/DDBJ databases">
        <authorList>
            <person name="Varghese N."/>
            <person name="Submissions S."/>
        </authorList>
    </citation>
    <scope>NUCLEOTIDE SEQUENCE [LARGE SCALE GENOMIC DNA]</scope>
    <source>
        <strain evidence="2">TNe-862</strain>
    </source>
</reference>